<evidence type="ECO:0000256" key="1">
    <source>
        <dbReference type="ARBA" id="ARBA00022490"/>
    </source>
</evidence>
<organism evidence="7 8">
    <name type="scientific">Chrysophaeum taylorii</name>
    <dbReference type="NCBI Taxonomy" id="2483200"/>
    <lineage>
        <taxon>Eukaryota</taxon>
        <taxon>Sar</taxon>
        <taxon>Stramenopiles</taxon>
        <taxon>Ochrophyta</taxon>
        <taxon>Pelagophyceae</taxon>
        <taxon>Pelagomonadales</taxon>
        <taxon>Pelagomonadaceae</taxon>
        <taxon>Chrysophaeum</taxon>
    </lineage>
</organism>
<keyword evidence="5" id="KW-0949">S-adenosyl-L-methionine</keyword>
<name>A0AAD7UA30_9STRA</name>
<dbReference type="PANTHER" id="PTHR46111">
    <property type="entry name" value="RIBOSOMAL RNA SMALL SUBUNIT METHYLTRANSFERASE I"/>
    <property type="match status" value="1"/>
</dbReference>
<dbReference type="GO" id="GO:0006364">
    <property type="term" value="P:rRNA processing"/>
    <property type="evidence" value="ECO:0007669"/>
    <property type="project" value="UniProtKB-KW"/>
</dbReference>
<dbReference type="PROSITE" id="PS01296">
    <property type="entry name" value="RSMI"/>
    <property type="match status" value="1"/>
</dbReference>
<evidence type="ECO:0000259" key="6">
    <source>
        <dbReference type="Pfam" id="PF00590"/>
    </source>
</evidence>
<dbReference type="InterPro" id="IPR000878">
    <property type="entry name" value="4pyrrol_Mease"/>
</dbReference>
<gene>
    <name evidence="7" type="ORF">CTAYLR_009995</name>
</gene>
<dbReference type="InterPro" id="IPR008189">
    <property type="entry name" value="rRNA_ssu_MeTfrase_I"/>
</dbReference>
<keyword evidence="2" id="KW-0698">rRNA processing</keyword>
<dbReference type="Proteomes" id="UP001230188">
    <property type="component" value="Unassembled WGS sequence"/>
</dbReference>
<dbReference type="SUPFAM" id="SSF53790">
    <property type="entry name" value="Tetrapyrrole methylase"/>
    <property type="match status" value="1"/>
</dbReference>
<evidence type="ECO:0000256" key="2">
    <source>
        <dbReference type="ARBA" id="ARBA00022552"/>
    </source>
</evidence>
<proteinExistence type="predicted"/>
<dbReference type="Pfam" id="PF00590">
    <property type="entry name" value="TP_methylase"/>
    <property type="match status" value="1"/>
</dbReference>
<evidence type="ECO:0000256" key="4">
    <source>
        <dbReference type="ARBA" id="ARBA00022679"/>
    </source>
</evidence>
<dbReference type="EMBL" id="JAQMWT010000474">
    <property type="protein sequence ID" value="KAJ8600798.1"/>
    <property type="molecule type" value="Genomic_DNA"/>
</dbReference>
<evidence type="ECO:0000313" key="8">
    <source>
        <dbReference type="Proteomes" id="UP001230188"/>
    </source>
</evidence>
<dbReference type="GO" id="GO:0032259">
    <property type="term" value="P:methylation"/>
    <property type="evidence" value="ECO:0007669"/>
    <property type="project" value="UniProtKB-KW"/>
</dbReference>
<dbReference type="CDD" id="cd11648">
    <property type="entry name" value="RsmI"/>
    <property type="match status" value="1"/>
</dbReference>
<feature type="domain" description="Tetrapyrrole methylase" evidence="6">
    <location>
        <begin position="37"/>
        <end position="237"/>
    </location>
</feature>
<dbReference type="NCBIfam" id="TIGR00096">
    <property type="entry name" value="16S rRNA (cytidine(1402)-2'-O)-methyltransferase"/>
    <property type="match status" value="1"/>
</dbReference>
<keyword evidence="3" id="KW-0489">Methyltransferase</keyword>
<dbReference type="GO" id="GO:0008168">
    <property type="term" value="F:methyltransferase activity"/>
    <property type="evidence" value="ECO:0007669"/>
    <property type="project" value="UniProtKB-KW"/>
</dbReference>
<dbReference type="Gene3D" id="3.40.1010.10">
    <property type="entry name" value="Cobalt-precorrin-4 Transmethylase, Domain 1"/>
    <property type="match status" value="1"/>
</dbReference>
<reference evidence="7" key="1">
    <citation type="submission" date="2023-01" db="EMBL/GenBank/DDBJ databases">
        <title>Metagenome sequencing of chrysophaentin producing Chrysophaeum taylorii.</title>
        <authorList>
            <person name="Davison J."/>
            <person name="Bewley C."/>
        </authorList>
    </citation>
    <scope>NUCLEOTIDE SEQUENCE</scope>
    <source>
        <strain evidence="7">NIES-1699</strain>
    </source>
</reference>
<sequence>MRVALMFVASCRGVSWGPLAERAIAKVEADIAGGARLLVVPTPLGEATDVSFRGIAALERCDVVACEDTRKAGALLAAVGVERKGKELERHDAATARASAARLVARMREGKVVALTSDAGTPGVSDPGSTLVRETSAAGLKVVALPGPCAATVAFSATGFDAARGFCFLGFAPRKTSKLESVLAEAALRPVVLYESPKRVAATVGALADLDAEREVVVARELTKTHQEVYRGTLGEARDWLSSAGRARGEFTIVLDAGVAAAAGAAVDEEGDLLPLAARLLGARRAAGQPLAVAAKAVAVDLDLPKSVVYGLAAAAPRRRPPTT</sequence>
<dbReference type="PIRSF" id="PIRSF005917">
    <property type="entry name" value="MTase_YraL"/>
    <property type="match status" value="1"/>
</dbReference>
<dbReference type="PANTHER" id="PTHR46111:SF1">
    <property type="entry name" value="RIBOSOMAL RNA SMALL SUBUNIT METHYLTRANSFERASE I"/>
    <property type="match status" value="1"/>
</dbReference>
<evidence type="ECO:0000313" key="7">
    <source>
        <dbReference type="EMBL" id="KAJ8600798.1"/>
    </source>
</evidence>
<dbReference type="InterPro" id="IPR014776">
    <property type="entry name" value="4pyrrole_Mease_sub2"/>
</dbReference>
<dbReference type="Gene3D" id="3.30.950.10">
    <property type="entry name" value="Methyltransferase, Cobalt-precorrin-4 Transmethylase, Domain 2"/>
    <property type="match status" value="1"/>
</dbReference>
<protein>
    <recommendedName>
        <fullName evidence="6">Tetrapyrrole methylase domain-containing protein</fullName>
    </recommendedName>
</protein>
<dbReference type="AlphaFoldDB" id="A0AAD7UA30"/>
<evidence type="ECO:0000256" key="3">
    <source>
        <dbReference type="ARBA" id="ARBA00022603"/>
    </source>
</evidence>
<comment type="caution">
    <text evidence="7">The sequence shown here is derived from an EMBL/GenBank/DDBJ whole genome shotgun (WGS) entry which is preliminary data.</text>
</comment>
<evidence type="ECO:0000256" key="5">
    <source>
        <dbReference type="ARBA" id="ARBA00022691"/>
    </source>
</evidence>
<dbReference type="InterPro" id="IPR014777">
    <property type="entry name" value="4pyrrole_Mease_sub1"/>
</dbReference>
<keyword evidence="1" id="KW-0963">Cytoplasm</keyword>
<dbReference type="InterPro" id="IPR018063">
    <property type="entry name" value="SAM_MeTrfase_RsmI_CS"/>
</dbReference>
<keyword evidence="4" id="KW-0808">Transferase</keyword>
<keyword evidence="8" id="KW-1185">Reference proteome</keyword>
<accession>A0AAD7UA30</accession>
<dbReference type="InterPro" id="IPR035996">
    <property type="entry name" value="4pyrrol_Methylase_sf"/>
</dbReference>